<dbReference type="Gene3D" id="3.30.530.20">
    <property type="match status" value="1"/>
</dbReference>
<evidence type="ECO:0000256" key="1">
    <source>
        <dbReference type="SAM" id="SignalP"/>
    </source>
</evidence>
<protein>
    <submittedName>
        <fullName evidence="2">Polyketide cyclase/dehydrase</fullName>
    </submittedName>
</protein>
<reference evidence="3" key="1">
    <citation type="journal article" date="2018" name="Front. Microbiol.">
        <title>Genome-Based Analysis Reveals the Taxonomy and Diversity of the Family Idiomarinaceae.</title>
        <authorList>
            <person name="Liu Y."/>
            <person name="Lai Q."/>
            <person name="Shao Z."/>
        </authorList>
    </citation>
    <scope>NUCLEOTIDE SEQUENCE [LARGE SCALE GENOMIC DNA]</scope>
    <source>
        <strain evidence="3">PO-M2</strain>
    </source>
</reference>
<feature type="chain" id="PRO_5019032735" evidence="1">
    <location>
        <begin position="28"/>
        <end position="182"/>
    </location>
</feature>
<organism evidence="2 3">
    <name type="scientific">Pseudidiomarina homiensis</name>
    <dbReference type="NCBI Taxonomy" id="364198"/>
    <lineage>
        <taxon>Bacteria</taxon>
        <taxon>Pseudomonadati</taxon>
        <taxon>Pseudomonadota</taxon>
        <taxon>Gammaproteobacteria</taxon>
        <taxon>Alteromonadales</taxon>
        <taxon>Idiomarinaceae</taxon>
        <taxon>Pseudidiomarina</taxon>
    </lineage>
</organism>
<name>A0A432Y425_9GAMM</name>
<dbReference type="OrthoDB" id="6329454at2"/>
<keyword evidence="1" id="KW-0732">Signal</keyword>
<comment type="caution">
    <text evidence="2">The sequence shown here is derived from an EMBL/GenBank/DDBJ whole genome shotgun (WGS) entry which is preliminary data.</text>
</comment>
<gene>
    <name evidence="2" type="ORF">CWI70_02740</name>
</gene>
<dbReference type="AlphaFoldDB" id="A0A432Y425"/>
<accession>A0A432Y425</accession>
<feature type="signal peptide" evidence="1">
    <location>
        <begin position="1"/>
        <end position="27"/>
    </location>
</feature>
<dbReference type="EMBL" id="PIPX01000001">
    <property type="protein sequence ID" value="RUO55719.1"/>
    <property type="molecule type" value="Genomic_DNA"/>
</dbReference>
<dbReference type="Proteomes" id="UP000287649">
    <property type="component" value="Unassembled WGS sequence"/>
</dbReference>
<evidence type="ECO:0000313" key="3">
    <source>
        <dbReference type="Proteomes" id="UP000287649"/>
    </source>
</evidence>
<proteinExistence type="predicted"/>
<dbReference type="InterPro" id="IPR023393">
    <property type="entry name" value="START-like_dom_sf"/>
</dbReference>
<dbReference type="SUPFAM" id="SSF55961">
    <property type="entry name" value="Bet v1-like"/>
    <property type="match status" value="1"/>
</dbReference>
<keyword evidence="3" id="KW-1185">Reference proteome</keyword>
<sequence>MNAKLTKCAAALAFVGTLFLPVSKAEAEILDSSTDGFTFEFSLPVDGHLKLVFDGLTQDIGQWWLADHTWYGRSENMSIRLIPGGCLCEIADEMRFTEHLRVVKVEPHSLVRFSGGLGPLQAEGVDGVMDWSLANNPDEHMTTLTVRYRVGGYTGNDLSRWAPAVENVLQQQMKSFQSYMKR</sequence>
<dbReference type="RefSeq" id="WP_126770346.1">
    <property type="nucleotide sequence ID" value="NZ_PIPX01000001.1"/>
</dbReference>
<evidence type="ECO:0000313" key="2">
    <source>
        <dbReference type="EMBL" id="RUO55719.1"/>
    </source>
</evidence>